<dbReference type="EMBL" id="JACETU010000006">
    <property type="protein sequence ID" value="KAF7426310.1"/>
    <property type="molecule type" value="Genomic_DNA"/>
</dbReference>
<dbReference type="InterPro" id="IPR046357">
    <property type="entry name" value="PPIase_dom_sf"/>
</dbReference>
<gene>
    <name evidence="2" type="ORF">PC9H_008678</name>
</gene>
<dbReference type="Proteomes" id="UP000623687">
    <property type="component" value="Unassembled WGS sequence"/>
</dbReference>
<feature type="compositionally biased region" description="Basic and acidic residues" evidence="1">
    <location>
        <begin position="119"/>
        <end position="134"/>
    </location>
</feature>
<reference evidence="2" key="1">
    <citation type="submission" date="2019-07" db="EMBL/GenBank/DDBJ databases">
        <authorList>
            <person name="Palmer J.M."/>
        </authorList>
    </citation>
    <scope>NUCLEOTIDE SEQUENCE</scope>
    <source>
        <strain evidence="2">PC9</strain>
    </source>
</reference>
<dbReference type="SUPFAM" id="SSF54534">
    <property type="entry name" value="FKBP-like"/>
    <property type="match status" value="1"/>
</dbReference>
<dbReference type="GO" id="GO:0003755">
    <property type="term" value="F:peptidyl-prolyl cis-trans isomerase activity"/>
    <property type="evidence" value="ECO:0007669"/>
    <property type="project" value="InterPro"/>
</dbReference>
<feature type="region of interest" description="Disordered" evidence="1">
    <location>
        <begin position="38"/>
        <end position="135"/>
    </location>
</feature>
<accession>A0A8H6ZW94</accession>
<dbReference type="RefSeq" id="XP_036629614.1">
    <property type="nucleotide sequence ID" value="XM_036778186.1"/>
</dbReference>
<dbReference type="VEuPathDB" id="FungiDB:PC9H_008678"/>
<evidence type="ECO:0000313" key="3">
    <source>
        <dbReference type="Proteomes" id="UP000623687"/>
    </source>
</evidence>
<dbReference type="AlphaFoldDB" id="A0A8H6ZW94"/>
<dbReference type="Gene3D" id="3.10.50.40">
    <property type="match status" value="1"/>
</dbReference>
<dbReference type="OrthoDB" id="3089622at2759"/>
<evidence type="ECO:0000313" key="2">
    <source>
        <dbReference type="EMBL" id="KAF7426310.1"/>
    </source>
</evidence>
<dbReference type="GeneID" id="59378496"/>
<comment type="caution">
    <text evidence="2">The sequence shown here is derived from an EMBL/GenBank/DDBJ whole genome shotgun (WGS) entry which is preliminary data.</text>
</comment>
<evidence type="ECO:0000256" key="1">
    <source>
        <dbReference type="SAM" id="MobiDB-lite"/>
    </source>
</evidence>
<proteinExistence type="predicted"/>
<feature type="compositionally biased region" description="Polar residues" evidence="1">
    <location>
        <begin position="43"/>
        <end position="52"/>
    </location>
</feature>
<name>A0A8H6ZW94_PLEOS</name>
<keyword evidence="3" id="KW-1185">Reference proteome</keyword>
<organism evidence="2 3">
    <name type="scientific">Pleurotus ostreatus</name>
    <name type="common">Oyster mushroom</name>
    <name type="synonym">White-rot fungus</name>
    <dbReference type="NCBI Taxonomy" id="5322"/>
    <lineage>
        <taxon>Eukaryota</taxon>
        <taxon>Fungi</taxon>
        <taxon>Dikarya</taxon>
        <taxon>Basidiomycota</taxon>
        <taxon>Agaricomycotina</taxon>
        <taxon>Agaricomycetes</taxon>
        <taxon>Agaricomycetidae</taxon>
        <taxon>Agaricales</taxon>
        <taxon>Pleurotineae</taxon>
        <taxon>Pleurotaceae</taxon>
        <taxon>Pleurotus</taxon>
    </lineage>
</organism>
<sequence length="239" mass="26062">MYGGPLCDYSRSSDFTNYQALLGIVVDEHDDQLTGLWSGCGGTSQVDDSTATQEERAEPTTSSPVKTLAATVKLETPRAQTKAPTSNPPTTIPESPNPKKRAVANADLPESPKRHKKEQAKEGHADAPTHKDEQEGTGLVIQHGDEVDVRYVLSVQNQDGTYTIRREAITLTTVKIGDEAALFGVSRYLEGMRGGGVRKLFIPSGVLETKGKRSRKVWMLKVRASTAVQRTISHLFSSR</sequence>
<protein>
    <submittedName>
        <fullName evidence="2">Uncharacterized protein</fullName>
    </submittedName>
</protein>